<evidence type="ECO:0000313" key="1">
    <source>
        <dbReference type="EMBL" id="CAH1265581.1"/>
    </source>
</evidence>
<accession>A0A8J9ZYC3</accession>
<organism evidence="1 2">
    <name type="scientific">Branchiostoma lanceolatum</name>
    <name type="common">Common lancelet</name>
    <name type="synonym">Amphioxus lanceolatum</name>
    <dbReference type="NCBI Taxonomy" id="7740"/>
    <lineage>
        <taxon>Eukaryota</taxon>
        <taxon>Metazoa</taxon>
        <taxon>Chordata</taxon>
        <taxon>Cephalochordata</taxon>
        <taxon>Leptocardii</taxon>
        <taxon>Amphioxiformes</taxon>
        <taxon>Branchiostomatidae</taxon>
        <taxon>Branchiostoma</taxon>
    </lineage>
</organism>
<name>A0A8J9ZYC3_BRALA</name>
<proteinExistence type="predicted"/>
<gene>
    <name evidence="1" type="primary">Hypp3207</name>
    <name evidence="1" type="ORF">BLAG_LOCUS19521</name>
</gene>
<sequence length="68" mass="7645">MTVPSGLYQVAAGQSEYPVESHVNALPYPSHPHPELFSRHDSRDNPFSTKEHLCDVLLQDCSRKPDVL</sequence>
<reference evidence="1" key="1">
    <citation type="submission" date="2022-01" db="EMBL/GenBank/DDBJ databases">
        <authorList>
            <person name="Braso-Vives M."/>
        </authorList>
    </citation>
    <scope>NUCLEOTIDE SEQUENCE</scope>
</reference>
<dbReference type="EMBL" id="OV696690">
    <property type="protein sequence ID" value="CAH1265581.1"/>
    <property type="molecule type" value="Genomic_DNA"/>
</dbReference>
<dbReference type="Proteomes" id="UP000838412">
    <property type="component" value="Chromosome 5"/>
</dbReference>
<keyword evidence="2" id="KW-1185">Reference proteome</keyword>
<protein>
    <submittedName>
        <fullName evidence="1">Hypp3207 protein</fullName>
    </submittedName>
</protein>
<dbReference type="AlphaFoldDB" id="A0A8J9ZYC3"/>
<evidence type="ECO:0000313" key="2">
    <source>
        <dbReference type="Proteomes" id="UP000838412"/>
    </source>
</evidence>